<accession>A0A317QGP4</accession>
<sequence>MRILTQLLTLERVGGIEVCTLELTRALVARGHEVHIVHGPPFGLLDVEDMTADLEAAGAVLHGPYPLATSLRGAPAAVPRFLPAARLARRLHPDVLWLHRLEHVVWGQTVGRWSGTPLVLHLHQVPNYRRALPVLTRGVRRFVAVSEFMRERWVEAGVDPGLVDVVYNALPPESYPAGDLAARDRARVALGLPPDVPVVLFYGRLEPEKGIEVALDAWHQLAPAHHEAHLLLLGNVPPYTDPRLRSRIDELVRCGTGTLAPGLGDVVPALHAAEVVLFPTLLEEAFGRVALEALITGRPVLASRIGALPEILTGSLQQHLVPPGDAAALAAGMKALLSWRRDEPGLGAAARAHARAAFDFDTQVAHLEAVLAGARR</sequence>
<proteinExistence type="inferred from homology"/>
<dbReference type="EMBL" id="QGTX01000001">
    <property type="protein sequence ID" value="PWW21796.1"/>
    <property type="molecule type" value="Genomic_DNA"/>
</dbReference>
<dbReference type="PANTHER" id="PTHR12526">
    <property type="entry name" value="GLYCOSYLTRANSFERASE"/>
    <property type="match status" value="1"/>
</dbReference>
<dbReference type="Gene3D" id="3.40.50.2000">
    <property type="entry name" value="Glycogen Phosphorylase B"/>
    <property type="match status" value="2"/>
</dbReference>
<dbReference type="RefSeq" id="WP_110004564.1">
    <property type="nucleotide sequence ID" value="NZ_QGTX01000001.1"/>
</dbReference>
<protein>
    <submittedName>
        <fullName evidence="5">Glycosyltransferase involved in cell wall biosynthesis</fullName>
    </submittedName>
</protein>
<dbReference type="Pfam" id="PF13692">
    <property type="entry name" value="Glyco_trans_1_4"/>
    <property type="match status" value="1"/>
</dbReference>
<evidence type="ECO:0000256" key="3">
    <source>
        <dbReference type="ARBA" id="ARBA00022679"/>
    </source>
</evidence>
<keyword evidence="3 5" id="KW-0808">Transferase</keyword>
<keyword evidence="6" id="KW-1185">Reference proteome</keyword>
<evidence type="ECO:0000259" key="4">
    <source>
        <dbReference type="Pfam" id="PF13439"/>
    </source>
</evidence>
<evidence type="ECO:0000313" key="6">
    <source>
        <dbReference type="Proteomes" id="UP000246661"/>
    </source>
</evidence>
<dbReference type="SUPFAM" id="SSF53756">
    <property type="entry name" value="UDP-Glycosyltransferase/glycogen phosphorylase"/>
    <property type="match status" value="1"/>
</dbReference>
<dbReference type="AlphaFoldDB" id="A0A317QGP4"/>
<gene>
    <name evidence="5" type="ORF">JD79_00937</name>
</gene>
<dbReference type="PANTHER" id="PTHR12526:SF640">
    <property type="entry name" value="COLANIC ACID BIOSYNTHESIS GLYCOSYLTRANSFERASE WCAL-RELATED"/>
    <property type="match status" value="1"/>
</dbReference>
<name>A0A317QGP4_9ACTN</name>
<dbReference type="Pfam" id="PF13439">
    <property type="entry name" value="Glyco_transf_4"/>
    <property type="match status" value="1"/>
</dbReference>
<dbReference type="InterPro" id="IPR028098">
    <property type="entry name" value="Glyco_trans_4-like_N"/>
</dbReference>
<dbReference type="GO" id="GO:0016757">
    <property type="term" value="F:glycosyltransferase activity"/>
    <property type="evidence" value="ECO:0007669"/>
    <property type="project" value="UniProtKB-KW"/>
</dbReference>
<feature type="domain" description="Glycosyltransferase subfamily 4-like N-terminal" evidence="4">
    <location>
        <begin position="13"/>
        <end position="172"/>
    </location>
</feature>
<dbReference type="OrthoDB" id="9809227at2"/>
<reference evidence="6" key="1">
    <citation type="submission" date="2018-05" db="EMBL/GenBank/DDBJ databases">
        <authorList>
            <person name="Klenk H.-P."/>
            <person name="Huntemann M."/>
            <person name="Clum A."/>
            <person name="Pillay M."/>
            <person name="Palaniappan K."/>
            <person name="Varghese N."/>
            <person name="Mikhailova N."/>
            <person name="Stamatis D."/>
            <person name="Reddy T."/>
            <person name="Daum C."/>
            <person name="Shapiro N."/>
            <person name="Ivanova N."/>
            <person name="Kyrpides N."/>
            <person name="Woyke T."/>
        </authorList>
    </citation>
    <scope>NUCLEOTIDE SEQUENCE [LARGE SCALE GENOMIC DNA]</scope>
    <source>
        <strain evidence="6">DSM 45417</strain>
    </source>
</reference>
<dbReference type="Proteomes" id="UP000246661">
    <property type="component" value="Unassembled WGS sequence"/>
</dbReference>
<evidence type="ECO:0000256" key="2">
    <source>
        <dbReference type="ARBA" id="ARBA00022676"/>
    </source>
</evidence>
<dbReference type="CDD" id="cd03801">
    <property type="entry name" value="GT4_PimA-like"/>
    <property type="match status" value="1"/>
</dbReference>
<comment type="similarity">
    <text evidence="1">Belongs to the glycosyltransferase group 1 family. Glycosyltransferase 4 subfamily.</text>
</comment>
<evidence type="ECO:0000256" key="1">
    <source>
        <dbReference type="ARBA" id="ARBA00009481"/>
    </source>
</evidence>
<organism evidence="5 6">
    <name type="scientific">Geodermatophilus normandii</name>
    <dbReference type="NCBI Taxonomy" id="1137989"/>
    <lineage>
        <taxon>Bacteria</taxon>
        <taxon>Bacillati</taxon>
        <taxon>Actinomycetota</taxon>
        <taxon>Actinomycetes</taxon>
        <taxon>Geodermatophilales</taxon>
        <taxon>Geodermatophilaceae</taxon>
        <taxon>Geodermatophilus</taxon>
    </lineage>
</organism>
<comment type="caution">
    <text evidence="5">The sequence shown here is derived from an EMBL/GenBank/DDBJ whole genome shotgun (WGS) entry which is preliminary data.</text>
</comment>
<evidence type="ECO:0000313" key="5">
    <source>
        <dbReference type="EMBL" id="PWW21796.1"/>
    </source>
</evidence>
<keyword evidence="2" id="KW-0328">Glycosyltransferase</keyword>